<evidence type="ECO:0000313" key="2">
    <source>
        <dbReference type="Proteomes" id="UP000265520"/>
    </source>
</evidence>
<organism evidence="1 2">
    <name type="scientific">Trifolium medium</name>
    <dbReference type="NCBI Taxonomy" id="97028"/>
    <lineage>
        <taxon>Eukaryota</taxon>
        <taxon>Viridiplantae</taxon>
        <taxon>Streptophyta</taxon>
        <taxon>Embryophyta</taxon>
        <taxon>Tracheophyta</taxon>
        <taxon>Spermatophyta</taxon>
        <taxon>Magnoliopsida</taxon>
        <taxon>eudicotyledons</taxon>
        <taxon>Gunneridae</taxon>
        <taxon>Pentapetalae</taxon>
        <taxon>rosids</taxon>
        <taxon>fabids</taxon>
        <taxon>Fabales</taxon>
        <taxon>Fabaceae</taxon>
        <taxon>Papilionoideae</taxon>
        <taxon>50 kb inversion clade</taxon>
        <taxon>NPAAA clade</taxon>
        <taxon>Hologalegina</taxon>
        <taxon>IRL clade</taxon>
        <taxon>Trifolieae</taxon>
        <taxon>Trifolium</taxon>
    </lineage>
</organism>
<keyword evidence="2" id="KW-1185">Reference proteome</keyword>
<dbReference type="Proteomes" id="UP000265520">
    <property type="component" value="Unassembled WGS sequence"/>
</dbReference>
<sequence length="23" mass="2461">MSSFPSSPERMVASAMLLLHTAP</sequence>
<dbReference type="AlphaFoldDB" id="A0A392UI84"/>
<reference evidence="1 2" key="1">
    <citation type="journal article" date="2018" name="Front. Plant Sci.">
        <title>Red Clover (Trifolium pratense) and Zigzag Clover (T. medium) - A Picture of Genomic Similarities and Differences.</title>
        <authorList>
            <person name="Dluhosova J."/>
            <person name="Istvanek J."/>
            <person name="Nedelnik J."/>
            <person name="Repkova J."/>
        </authorList>
    </citation>
    <scope>NUCLEOTIDE SEQUENCE [LARGE SCALE GENOMIC DNA]</scope>
    <source>
        <strain evidence="2">cv. 10/8</strain>
        <tissue evidence="1">Leaf</tissue>
    </source>
</reference>
<proteinExistence type="predicted"/>
<dbReference type="EMBL" id="LXQA010822261">
    <property type="protein sequence ID" value="MCI72638.1"/>
    <property type="molecule type" value="Genomic_DNA"/>
</dbReference>
<evidence type="ECO:0000313" key="1">
    <source>
        <dbReference type="EMBL" id="MCI72638.1"/>
    </source>
</evidence>
<name>A0A392UI84_9FABA</name>
<accession>A0A392UI84</accession>
<protein>
    <submittedName>
        <fullName evidence="1">Uncharacterized protein</fullName>
    </submittedName>
</protein>
<feature type="non-terminal residue" evidence="1">
    <location>
        <position position="23"/>
    </location>
</feature>
<comment type="caution">
    <text evidence="1">The sequence shown here is derived from an EMBL/GenBank/DDBJ whole genome shotgun (WGS) entry which is preliminary data.</text>
</comment>